<dbReference type="InterPro" id="IPR040690">
    <property type="entry name" value="FtsX_ECD"/>
</dbReference>
<evidence type="ECO:0000259" key="12">
    <source>
        <dbReference type="Pfam" id="PF02687"/>
    </source>
</evidence>
<evidence type="ECO:0000256" key="4">
    <source>
        <dbReference type="ARBA" id="ARBA00022475"/>
    </source>
</evidence>
<feature type="domain" description="FtsX extracellular" evidence="13">
    <location>
        <begin position="59"/>
        <end position="150"/>
    </location>
</feature>
<dbReference type="Pfam" id="PF02687">
    <property type="entry name" value="FtsX"/>
    <property type="match status" value="1"/>
</dbReference>
<reference evidence="14 15" key="1">
    <citation type="journal article" date="2018" name="Int. J. Food Microbiol.">
        <title>Growth of Carnobacterium spp. isolated from chilled vacuum-packaged meat under relevant acidic conditions.</title>
        <authorList>
            <person name="Zhang P."/>
            <person name="Badoni M."/>
            <person name="Ganzle M."/>
            <person name="Yang X."/>
        </authorList>
    </citation>
    <scope>NUCLEOTIDE SEQUENCE [LARGE SCALE GENOMIC DNA]</scope>
    <source>
        <strain evidence="14 15">B2</strain>
    </source>
</reference>
<keyword evidence="4 10" id="KW-1003">Cell membrane</keyword>
<evidence type="ECO:0000256" key="11">
    <source>
        <dbReference type="SAM" id="Phobius"/>
    </source>
</evidence>
<feature type="transmembrane region" description="Helical" evidence="11">
    <location>
        <begin position="265"/>
        <end position="287"/>
    </location>
</feature>
<feature type="transmembrane region" description="Helical" evidence="11">
    <location>
        <begin position="170"/>
        <end position="190"/>
    </location>
</feature>
<dbReference type="Gene3D" id="3.30.70.3040">
    <property type="match status" value="1"/>
</dbReference>
<comment type="similarity">
    <text evidence="2 10">Belongs to the ABC-4 integral membrane protein family. FtsX subfamily.</text>
</comment>
<evidence type="ECO:0000256" key="10">
    <source>
        <dbReference type="PIRNR" id="PIRNR003097"/>
    </source>
</evidence>
<evidence type="ECO:0000256" key="7">
    <source>
        <dbReference type="ARBA" id="ARBA00022989"/>
    </source>
</evidence>
<dbReference type="Pfam" id="PF18075">
    <property type="entry name" value="FtsX_ECD"/>
    <property type="match status" value="1"/>
</dbReference>
<sequence length="295" mass="32581">MKVRTFKRHAVESLKSLKRNGWMSIAAVSAVTVTLLLVGSFISILLNVNKLATDVENDVSVRVYIDLAATKEQKDTLKTDLKKLSNVDKIEYSSREQELDKVVGSYGSEFNLFGGDDNPLFDVYVVSTESPRDTEKVAKAAEKLDNVAKVNYGGAQAKKLFNFVSAVRNIGGIIIIALLLVAMFLISNTIRITILSRRTEIEIMKLVGATNGFIRWPFFLEGAWIGFFGAIIPIAILSFVYVAAYDFVTKVLQGTYFALLAPQPFLYQIGGLLLALGVFIGAFGSLLSMRRFLKV</sequence>
<dbReference type="PANTHER" id="PTHR47755">
    <property type="entry name" value="CELL DIVISION PROTEIN FTSX"/>
    <property type="match status" value="1"/>
</dbReference>
<proteinExistence type="inferred from homology"/>
<comment type="subcellular location">
    <subcellularLocation>
        <location evidence="1">Cell membrane</location>
        <topology evidence="1">Multi-pass membrane protein</topology>
    </subcellularLocation>
</comment>
<dbReference type="GO" id="GO:0051301">
    <property type="term" value="P:cell division"/>
    <property type="evidence" value="ECO:0007669"/>
    <property type="project" value="UniProtKB-KW"/>
</dbReference>
<accession>A0A5F0MY83</accession>
<dbReference type="EMBL" id="NRPP01000002">
    <property type="protein sequence ID" value="TFJ30394.1"/>
    <property type="molecule type" value="Genomic_DNA"/>
</dbReference>
<dbReference type="InterPro" id="IPR003838">
    <property type="entry name" value="ABC3_permease_C"/>
</dbReference>
<evidence type="ECO:0000256" key="3">
    <source>
        <dbReference type="ARBA" id="ARBA00021907"/>
    </source>
</evidence>
<protein>
    <recommendedName>
        <fullName evidence="3 10">Cell division protein FtsX</fullName>
    </recommendedName>
</protein>
<dbReference type="PANTHER" id="PTHR47755:SF1">
    <property type="entry name" value="CELL DIVISION PROTEIN FTSX"/>
    <property type="match status" value="1"/>
</dbReference>
<feature type="domain" description="ABC3 transporter permease C-terminal" evidence="12">
    <location>
        <begin position="173"/>
        <end position="292"/>
    </location>
</feature>
<evidence type="ECO:0000256" key="8">
    <source>
        <dbReference type="ARBA" id="ARBA00023136"/>
    </source>
</evidence>
<evidence type="ECO:0000256" key="1">
    <source>
        <dbReference type="ARBA" id="ARBA00004651"/>
    </source>
</evidence>
<evidence type="ECO:0000256" key="5">
    <source>
        <dbReference type="ARBA" id="ARBA00022618"/>
    </source>
</evidence>
<evidence type="ECO:0000256" key="2">
    <source>
        <dbReference type="ARBA" id="ARBA00007379"/>
    </source>
</evidence>
<dbReference type="InterPro" id="IPR004513">
    <property type="entry name" value="FtsX"/>
</dbReference>
<evidence type="ECO:0000313" key="14">
    <source>
        <dbReference type="EMBL" id="TFJ30394.1"/>
    </source>
</evidence>
<feature type="transmembrane region" description="Helical" evidence="11">
    <location>
        <begin position="223"/>
        <end position="245"/>
    </location>
</feature>
<dbReference type="RefSeq" id="WP_074401370.1">
    <property type="nucleotide sequence ID" value="NZ_CBCPJQ010000004.1"/>
</dbReference>
<evidence type="ECO:0000259" key="13">
    <source>
        <dbReference type="Pfam" id="PF18075"/>
    </source>
</evidence>
<keyword evidence="7 11" id="KW-1133">Transmembrane helix</keyword>
<evidence type="ECO:0000256" key="6">
    <source>
        <dbReference type="ARBA" id="ARBA00022692"/>
    </source>
</evidence>
<feature type="transmembrane region" description="Helical" evidence="11">
    <location>
        <begin position="21"/>
        <end position="46"/>
    </location>
</feature>
<name>A0A5F0MY83_CARDV</name>
<dbReference type="InterPro" id="IPR058204">
    <property type="entry name" value="FtsX_firmicutes-type"/>
</dbReference>
<comment type="function">
    <text evidence="10">Part of the ABC transporter FtsEX involved in asymmetric cellular division facilitating the initiation of sporulation.</text>
</comment>
<dbReference type="GO" id="GO:0005886">
    <property type="term" value="C:plasma membrane"/>
    <property type="evidence" value="ECO:0007669"/>
    <property type="project" value="UniProtKB-SubCell"/>
</dbReference>
<dbReference type="Proteomes" id="UP000297938">
    <property type="component" value="Unassembled WGS sequence"/>
</dbReference>
<keyword evidence="9 10" id="KW-0131">Cell cycle</keyword>
<organism evidence="14 15">
    <name type="scientific">Carnobacterium divergens</name>
    <name type="common">Lactobacillus divergens</name>
    <dbReference type="NCBI Taxonomy" id="2748"/>
    <lineage>
        <taxon>Bacteria</taxon>
        <taxon>Bacillati</taxon>
        <taxon>Bacillota</taxon>
        <taxon>Bacilli</taxon>
        <taxon>Lactobacillales</taxon>
        <taxon>Carnobacteriaceae</taxon>
        <taxon>Carnobacterium</taxon>
    </lineage>
</organism>
<dbReference type="NCBIfam" id="NF038347">
    <property type="entry name" value="FtsX_Gpos"/>
    <property type="match status" value="1"/>
</dbReference>
<keyword evidence="5 10" id="KW-0132">Cell division</keyword>
<evidence type="ECO:0000313" key="15">
    <source>
        <dbReference type="Proteomes" id="UP000297938"/>
    </source>
</evidence>
<keyword evidence="6 11" id="KW-0812">Transmembrane</keyword>
<dbReference type="AlphaFoldDB" id="A0A5F0MY83"/>
<keyword evidence="8 10" id="KW-0472">Membrane</keyword>
<comment type="caution">
    <text evidence="14">The sequence shown here is derived from an EMBL/GenBank/DDBJ whole genome shotgun (WGS) entry which is preliminary data.</text>
</comment>
<dbReference type="PIRSF" id="PIRSF003097">
    <property type="entry name" value="FtsX"/>
    <property type="match status" value="1"/>
</dbReference>
<gene>
    <name evidence="14" type="ORF">CKN69_00345</name>
</gene>
<evidence type="ECO:0000256" key="9">
    <source>
        <dbReference type="ARBA" id="ARBA00023306"/>
    </source>
</evidence>